<evidence type="ECO:0000313" key="6">
    <source>
        <dbReference type="Proteomes" id="UP001500994"/>
    </source>
</evidence>
<dbReference type="SUPFAM" id="SSF46785">
    <property type="entry name" value="Winged helix' DNA-binding domain"/>
    <property type="match status" value="1"/>
</dbReference>
<dbReference type="Proteomes" id="UP001500994">
    <property type="component" value="Unassembled WGS sequence"/>
</dbReference>
<keyword evidence="3" id="KW-0804">Transcription</keyword>
<dbReference type="InterPro" id="IPR036390">
    <property type="entry name" value="WH_DNA-bd_sf"/>
</dbReference>
<dbReference type="Gene3D" id="1.10.10.10">
    <property type="entry name" value="Winged helix-like DNA-binding domain superfamily/Winged helix DNA-binding domain"/>
    <property type="match status" value="1"/>
</dbReference>
<proteinExistence type="predicted"/>
<dbReference type="EMBL" id="BAAARK010000016">
    <property type="protein sequence ID" value="GAA2672424.1"/>
    <property type="molecule type" value="Genomic_DNA"/>
</dbReference>
<dbReference type="PANTHER" id="PTHR33164">
    <property type="entry name" value="TRANSCRIPTIONAL REGULATOR, MARR FAMILY"/>
    <property type="match status" value="1"/>
</dbReference>
<accession>A0ABN3SCD7</accession>
<keyword evidence="2" id="KW-0238">DNA-binding</keyword>
<evidence type="ECO:0000259" key="4">
    <source>
        <dbReference type="PROSITE" id="PS50995"/>
    </source>
</evidence>
<dbReference type="InterPro" id="IPR036388">
    <property type="entry name" value="WH-like_DNA-bd_sf"/>
</dbReference>
<dbReference type="InterPro" id="IPR039422">
    <property type="entry name" value="MarR/SlyA-like"/>
</dbReference>
<dbReference type="Pfam" id="PF01047">
    <property type="entry name" value="MarR"/>
    <property type="match status" value="1"/>
</dbReference>
<dbReference type="RefSeq" id="WP_344579516.1">
    <property type="nucleotide sequence ID" value="NZ_BAAARK010000016.1"/>
</dbReference>
<dbReference type="PROSITE" id="PS50995">
    <property type="entry name" value="HTH_MARR_2"/>
    <property type="match status" value="1"/>
</dbReference>
<dbReference type="PANTHER" id="PTHR33164:SF94">
    <property type="entry name" value="TRANSCRIPTIONAL REGULATORY PROTEIN-RELATED"/>
    <property type="match status" value="1"/>
</dbReference>
<feature type="domain" description="HTH marR-type" evidence="4">
    <location>
        <begin position="25"/>
        <end position="159"/>
    </location>
</feature>
<keyword evidence="6" id="KW-1185">Reference proteome</keyword>
<organism evidence="5 6">
    <name type="scientific">Streptomyces lunalinharesii</name>
    <dbReference type="NCBI Taxonomy" id="333384"/>
    <lineage>
        <taxon>Bacteria</taxon>
        <taxon>Bacillati</taxon>
        <taxon>Actinomycetota</taxon>
        <taxon>Actinomycetes</taxon>
        <taxon>Kitasatosporales</taxon>
        <taxon>Streptomycetaceae</taxon>
        <taxon>Streptomyces</taxon>
    </lineage>
</organism>
<name>A0ABN3SCD7_9ACTN</name>
<protein>
    <submittedName>
        <fullName evidence="5">MarR family transcriptional regulator</fullName>
    </submittedName>
</protein>
<evidence type="ECO:0000256" key="2">
    <source>
        <dbReference type="ARBA" id="ARBA00023125"/>
    </source>
</evidence>
<evidence type="ECO:0000256" key="3">
    <source>
        <dbReference type="ARBA" id="ARBA00023163"/>
    </source>
</evidence>
<dbReference type="PRINTS" id="PR00598">
    <property type="entry name" value="HTHMARR"/>
</dbReference>
<evidence type="ECO:0000313" key="5">
    <source>
        <dbReference type="EMBL" id="GAA2672424.1"/>
    </source>
</evidence>
<evidence type="ECO:0000256" key="1">
    <source>
        <dbReference type="ARBA" id="ARBA00023015"/>
    </source>
</evidence>
<keyword evidence="1" id="KW-0805">Transcription regulation</keyword>
<dbReference type="InterPro" id="IPR000835">
    <property type="entry name" value="HTH_MarR-typ"/>
</dbReference>
<gene>
    <name evidence="5" type="ORF">GCM10009864_48650</name>
</gene>
<comment type="caution">
    <text evidence="5">The sequence shown here is derived from an EMBL/GenBank/DDBJ whole genome shotgun (WGS) entry which is preliminary data.</text>
</comment>
<reference evidence="5 6" key="1">
    <citation type="journal article" date="2019" name="Int. J. Syst. Evol. Microbiol.">
        <title>The Global Catalogue of Microorganisms (GCM) 10K type strain sequencing project: providing services to taxonomists for standard genome sequencing and annotation.</title>
        <authorList>
            <consortium name="The Broad Institute Genomics Platform"/>
            <consortium name="The Broad Institute Genome Sequencing Center for Infectious Disease"/>
            <person name="Wu L."/>
            <person name="Ma J."/>
        </authorList>
    </citation>
    <scope>NUCLEOTIDE SEQUENCE [LARGE SCALE GENOMIC DNA]</scope>
    <source>
        <strain evidence="5 6">JCM 16374</strain>
    </source>
</reference>
<dbReference type="InterPro" id="IPR023187">
    <property type="entry name" value="Tscrpt_reg_MarR-type_CS"/>
</dbReference>
<dbReference type="SMART" id="SM00347">
    <property type="entry name" value="HTH_MARR"/>
    <property type="match status" value="1"/>
</dbReference>
<sequence length="192" mass="20268">MPLDEAAPQQPSGRPAAWSDLDAEAEDVTVAVMTASRLLMAVSARALSSIDDAVTLPQLRALVVLESCEPLKLAALASTLGVNPSTAMRMVDKLEAVGLVDRRANPENRREVVLRLTAAGRDVVEQVLAHRRAEIRTLVGRLPAEQREGLVPALQALIQAAGELAVDPVDEVRRTGGLVPNPLAPGGRDGLG</sequence>
<dbReference type="PROSITE" id="PS01117">
    <property type="entry name" value="HTH_MARR_1"/>
    <property type="match status" value="1"/>
</dbReference>